<keyword evidence="2" id="KW-1133">Transmembrane helix</keyword>
<dbReference type="AlphaFoldDB" id="A0AAJ7J7Z2"/>
<dbReference type="RefSeq" id="XP_017886427.1">
    <property type="nucleotide sequence ID" value="XM_018030938.2"/>
</dbReference>
<evidence type="ECO:0000313" key="11">
    <source>
        <dbReference type="RefSeq" id="XP_026672553.1"/>
    </source>
</evidence>
<dbReference type="RefSeq" id="XP_017886424.1">
    <property type="nucleotide sequence ID" value="XM_018030935.2"/>
</dbReference>
<dbReference type="KEGG" id="ccal:108628772"/>
<feature type="transmembrane region" description="Helical" evidence="2">
    <location>
        <begin position="12"/>
        <end position="31"/>
    </location>
</feature>
<accession>A0AAJ7J7Z2</accession>
<feature type="compositionally biased region" description="Basic and acidic residues" evidence="1">
    <location>
        <begin position="107"/>
        <end position="118"/>
    </location>
</feature>
<dbReference type="Proteomes" id="UP000694925">
    <property type="component" value="Unplaced"/>
</dbReference>
<feature type="transmembrane region" description="Helical" evidence="2">
    <location>
        <begin position="219"/>
        <end position="247"/>
    </location>
</feature>
<dbReference type="GeneID" id="108628772"/>
<evidence type="ECO:0000256" key="1">
    <source>
        <dbReference type="SAM" id="MobiDB-lite"/>
    </source>
</evidence>
<sequence>MSLNVRANKWAPKLTIIFQLTIWGVVGIILLQKGAISLCDKTSARNDAINIQEKFTRRNKGESIRESSNTEGYFKIIKLRIETQRVNVVTDSPAATVADDDDDDDDATHKLHDPRRTNNIDVGSFKTIQRRTTTTTTRHEQDVRDVRSIQTPTIYGTNTNEMESNDSTSGPFEFQDSGSVGTVVQLKEPNSFVKDEKNREYESGEKIETKPRRSSVNRVGAVIAIIMLAIGVVMLLLGPLIVIISAISNRRRTRQVLSKARRDNDQPPTYEEAMLMEQVAPRYSTLQLNTVAILDSPL</sequence>
<evidence type="ECO:0000313" key="5">
    <source>
        <dbReference type="RefSeq" id="XP_017886423.1"/>
    </source>
</evidence>
<keyword evidence="3" id="KW-1185">Reference proteome</keyword>
<dbReference type="RefSeq" id="XP_017886426.1">
    <property type="nucleotide sequence ID" value="XM_018030937.2"/>
</dbReference>
<evidence type="ECO:0000313" key="9">
    <source>
        <dbReference type="RefSeq" id="XP_026672551.1"/>
    </source>
</evidence>
<dbReference type="RefSeq" id="XP_026672551.1">
    <property type="nucleotide sequence ID" value="XM_026816750.1"/>
</dbReference>
<feature type="region of interest" description="Disordered" evidence="1">
    <location>
        <begin position="92"/>
        <end position="143"/>
    </location>
</feature>
<organism evidence="3 7">
    <name type="scientific">Ceratina calcarata</name>
    <dbReference type="NCBI Taxonomy" id="156304"/>
    <lineage>
        <taxon>Eukaryota</taxon>
        <taxon>Metazoa</taxon>
        <taxon>Ecdysozoa</taxon>
        <taxon>Arthropoda</taxon>
        <taxon>Hexapoda</taxon>
        <taxon>Insecta</taxon>
        <taxon>Pterygota</taxon>
        <taxon>Neoptera</taxon>
        <taxon>Endopterygota</taxon>
        <taxon>Hymenoptera</taxon>
        <taxon>Apocrita</taxon>
        <taxon>Aculeata</taxon>
        <taxon>Apoidea</taxon>
        <taxon>Anthophila</taxon>
        <taxon>Apidae</taxon>
        <taxon>Ceratina</taxon>
        <taxon>Zadontomerus</taxon>
    </lineage>
</organism>
<keyword evidence="2" id="KW-0812">Transmembrane</keyword>
<protein>
    <submittedName>
        <fullName evidence="4 5">Uncharacterized protein LOC108628772</fullName>
    </submittedName>
</protein>
<evidence type="ECO:0000256" key="2">
    <source>
        <dbReference type="SAM" id="Phobius"/>
    </source>
</evidence>
<evidence type="ECO:0000313" key="7">
    <source>
        <dbReference type="RefSeq" id="XP_017886426.1"/>
    </source>
</evidence>
<dbReference type="RefSeq" id="XP_017886423.1">
    <property type="nucleotide sequence ID" value="XM_018030934.2"/>
</dbReference>
<evidence type="ECO:0000313" key="8">
    <source>
        <dbReference type="RefSeq" id="XP_017886427.1"/>
    </source>
</evidence>
<proteinExistence type="predicted"/>
<evidence type="ECO:0000313" key="4">
    <source>
        <dbReference type="RefSeq" id="XP_017886421.1"/>
    </source>
</evidence>
<keyword evidence="2" id="KW-0472">Membrane</keyword>
<evidence type="ECO:0000313" key="10">
    <source>
        <dbReference type="RefSeq" id="XP_026672552.1"/>
    </source>
</evidence>
<dbReference type="RefSeq" id="XP_026672552.1">
    <property type="nucleotide sequence ID" value="XM_026816751.1"/>
</dbReference>
<name>A0AAJ7J7Z2_9HYME</name>
<reference evidence="4 5" key="1">
    <citation type="submission" date="2025-04" db="UniProtKB">
        <authorList>
            <consortium name="RefSeq"/>
        </authorList>
    </citation>
    <scope>IDENTIFICATION</scope>
    <source>
        <tissue evidence="4 5">Whole body</tissue>
    </source>
</reference>
<evidence type="ECO:0000313" key="6">
    <source>
        <dbReference type="RefSeq" id="XP_017886424.1"/>
    </source>
</evidence>
<evidence type="ECO:0000313" key="3">
    <source>
        <dbReference type="Proteomes" id="UP000694925"/>
    </source>
</evidence>
<dbReference type="RefSeq" id="XP_017886421.1">
    <property type="nucleotide sequence ID" value="XM_018030932.2"/>
</dbReference>
<gene>
    <name evidence="4 5 6 7 8 9 10 11" type="primary">LOC108628772</name>
</gene>
<dbReference type="RefSeq" id="XP_026672553.1">
    <property type="nucleotide sequence ID" value="XM_026816752.1"/>
</dbReference>